<name>A0A383ABA3_9ZZZZ</name>
<dbReference type="AlphaFoldDB" id="A0A383ABA3"/>
<accession>A0A383ABA3</accession>
<protein>
    <submittedName>
        <fullName evidence="1">Uncharacterized protein</fullName>
    </submittedName>
</protein>
<reference evidence="1" key="1">
    <citation type="submission" date="2018-05" db="EMBL/GenBank/DDBJ databases">
        <authorList>
            <person name="Lanie J.A."/>
            <person name="Ng W.-L."/>
            <person name="Kazmierczak K.M."/>
            <person name="Andrzejewski T.M."/>
            <person name="Davidsen T.M."/>
            <person name="Wayne K.J."/>
            <person name="Tettelin H."/>
            <person name="Glass J.I."/>
            <person name="Rusch D."/>
            <person name="Podicherti R."/>
            <person name="Tsui H.-C.T."/>
            <person name="Winkler M.E."/>
        </authorList>
    </citation>
    <scope>NUCLEOTIDE SEQUENCE</scope>
</reference>
<proteinExistence type="predicted"/>
<sequence length="40" mass="4644">MKKNNKSDSSKLKLLLRQLFGESSSKETYQQARESREARA</sequence>
<organism evidence="1">
    <name type="scientific">marine metagenome</name>
    <dbReference type="NCBI Taxonomy" id="408172"/>
    <lineage>
        <taxon>unclassified sequences</taxon>
        <taxon>metagenomes</taxon>
        <taxon>ecological metagenomes</taxon>
    </lineage>
</organism>
<evidence type="ECO:0000313" key="1">
    <source>
        <dbReference type="EMBL" id="SVE05107.1"/>
    </source>
</evidence>
<feature type="non-terminal residue" evidence="1">
    <location>
        <position position="40"/>
    </location>
</feature>
<dbReference type="EMBL" id="UINC01190784">
    <property type="protein sequence ID" value="SVE05107.1"/>
    <property type="molecule type" value="Genomic_DNA"/>
</dbReference>
<gene>
    <name evidence="1" type="ORF">METZ01_LOCUS457961</name>
</gene>